<evidence type="ECO:0000313" key="13">
    <source>
        <dbReference type="EMBL" id="CAB3664207.1"/>
    </source>
</evidence>
<dbReference type="PANTHER" id="PTHR43134:SF1">
    <property type="entry name" value="SIGNAL RECOGNITION PARTICLE RECEPTOR SUBUNIT ALPHA"/>
    <property type="match status" value="1"/>
</dbReference>
<dbReference type="FunFam" id="3.40.50.300:FF:000053">
    <property type="entry name" value="Signal recognition particle receptor FtsY"/>
    <property type="match status" value="1"/>
</dbReference>
<evidence type="ECO:0000313" key="15">
    <source>
        <dbReference type="Proteomes" id="UP000235659"/>
    </source>
</evidence>
<dbReference type="Gene3D" id="1.20.120.140">
    <property type="entry name" value="Signal recognition particle SRP54, nucleotide-binding domain"/>
    <property type="match status" value="1"/>
</dbReference>
<feature type="binding site" evidence="10">
    <location>
        <begin position="281"/>
        <end position="285"/>
    </location>
    <ligand>
        <name>GTP</name>
        <dbReference type="ChEBI" id="CHEBI:37565"/>
    </ligand>
</feature>
<reference evidence="13 16" key="2">
    <citation type="submission" date="2020-04" db="EMBL/GenBank/DDBJ databases">
        <authorList>
            <person name="De Canck E."/>
        </authorList>
    </citation>
    <scope>NUCLEOTIDE SEQUENCE [LARGE SCALE GENOMIC DNA]</scope>
    <source>
        <strain evidence="13 16">LMG 27174</strain>
    </source>
</reference>
<dbReference type="Gene3D" id="3.40.50.300">
    <property type="entry name" value="P-loop containing nucleotide triphosphate hydrolases"/>
    <property type="match status" value="1"/>
</dbReference>
<dbReference type="GO" id="GO:0006614">
    <property type="term" value="P:SRP-dependent cotranslational protein targeting to membrane"/>
    <property type="evidence" value="ECO:0007669"/>
    <property type="project" value="InterPro"/>
</dbReference>
<keyword evidence="2 10" id="KW-0963">Cytoplasm</keyword>
<dbReference type="AlphaFoldDB" id="A0A2N7WPJ2"/>
<evidence type="ECO:0000256" key="9">
    <source>
        <dbReference type="ARBA" id="ARBA00053570"/>
    </source>
</evidence>
<feature type="compositionally biased region" description="Low complexity" evidence="11">
    <location>
        <begin position="34"/>
        <end position="66"/>
    </location>
</feature>
<comment type="catalytic activity">
    <reaction evidence="8 10">
        <text>GTP + H2O = GDP + phosphate + H(+)</text>
        <dbReference type="Rhea" id="RHEA:19669"/>
        <dbReference type="ChEBI" id="CHEBI:15377"/>
        <dbReference type="ChEBI" id="CHEBI:15378"/>
        <dbReference type="ChEBI" id="CHEBI:37565"/>
        <dbReference type="ChEBI" id="CHEBI:43474"/>
        <dbReference type="ChEBI" id="CHEBI:58189"/>
        <dbReference type="EC" id="3.6.5.4"/>
    </reaction>
</comment>
<proteinExistence type="inferred from homology"/>
<keyword evidence="3 10" id="KW-0547">Nucleotide-binding</keyword>
<dbReference type="Pfam" id="PF00448">
    <property type="entry name" value="SRP54"/>
    <property type="match status" value="1"/>
</dbReference>
<dbReference type="SUPFAM" id="SSF47364">
    <property type="entry name" value="Domain of the SRP/SRP receptor G-proteins"/>
    <property type="match status" value="1"/>
</dbReference>
<sequence length="394" mass="42007">MFSFFKRFKGSKESENAPDESQTAPEGLVEEPAVEAPAAPRTNAPAGIVTPPAAAAPAIAPQSQPEPELELEPDFEESSLETVEIVPPPVQDAGAKRSWMTRLKTGLSKTSSSLTGIFVGTKIDEDLYEELETALLMSDAGVDATEFLLEALREKVRVERLTDPQQVKTALRTLLVDLLKPLEKSLMLGRAQPLVMMIAGVNGAGKTTSIGKLAKHLQSFNQSVLLAAGDTFRAAAREQLAIWGQRNNVTVVSQESGDPAAVIFDAVGAARARKVDVMMADTAGRLPTQLHLMEELRKVKRVIGKAQDGAPHEVLLVIDANTGQNALAQVKAFDDALGLTGLIVTKLDGTAKGGILAAIARQRPIPVYFIGVGEKVEDLQPFSAEEFSDALLGG</sequence>
<evidence type="ECO:0000256" key="11">
    <source>
        <dbReference type="SAM" id="MobiDB-lite"/>
    </source>
</evidence>
<evidence type="ECO:0000256" key="10">
    <source>
        <dbReference type="HAMAP-Rule" id="MF_00920"/>
    </source>
</evidence>
<dbReference type="PROSITE" id="PS00300">
    <property type="entry name" value="SRP54"/>
    <property type="match status" value="1"/>
</dbReference>
<feature type="domain" description="SRP54-type proteins GTP-binding" evidence="12">
    <location>
        <begin position="366"/>
        <end position="379"/>
    </location>
</feature>
<reference evidence="14 15" key="1">
    <citation type="submission" date="2018-01" db="EMBL/GenBank/DDBJ databases">
        <title>Whole genome analyses suggest that Burkholderia sensu lato contains two further novel genera in the rhizoxinica-symbiotica group Mycetohabitans gen. nov., and Trinickia gen. nov.: implications for the evolution of diazotrophy and nodulation in the Burkholderiaceae.</title>
        <authorList>
            <person name="Estrada-de los Santos P."/>
            <person name="Palmer M."/>
            <person name="Chavez-Ramirez B."/>
            <person name="Beukes C."/>
            <person name="Steenkamp E.T."/>
            <person name="Hirsch A.M."/>
            <person name="Manyaka P."/>
            <person name="Maluk M."/>
            <person name="Lafos M."/>
            <person name="Crook M."/>
            <person name="Gross E."/>
            <person name="Simon M.F."/>
            <person name="Bueno dos Reis Junior F."/>
            <person name="Poole P.S."/>
            <person name="Venter S.N."/>
            <person name="James E.K."/>
        </authorList>
    </citation>
    <scope>NUCLEOTIDE SEQUENCE [LARGE SCALE GENOMIC DNA]</scope>
    <source>
        <strain evidence="14 15">WSM 3937</strain>
    </source>
</reference>
<dbReference type="Pfam" id="PF02881">
    <property type="entry name" value="SRP54_N"/>
    <property type="match status" value="1"/>
</dbReference>
<evidence type="ECO:0000259" key="12">
    <source>
        <dbReference type="PROSITE" id="PS00300"/>
    </source>
</evidence>
<comment type="subcellular location">
    <subcellularLocation>
        <location evidence="10">Cell membrane</location>
        <topology evidence="10">Peripheral membrane protein</topology>
        <orientation evidence="10">Cytoplasmic side</orientation>
    </subcellularLocation>
    <subcellularLocation>
        <location evidence="10">Cytoplasm</location>
    </subcellularLocation>
</comment>
<dbReference type="SUPFAM" id="SSF52540">
    <property type="entry name" value="P-loop containing nucleoside triphosphate hydrolases"/>
    <property type="match status" value="1"/>
</dbReference>
<dbReference type="NCBIfam" id="TIGR00064">
    <property type="entry name" value="ftsY"/>
    <property type="match status" value="1"/>
</dbReference>
<dbReference type="InterPro" id="IPR004390">
    <property type="entry name" value="SR_rcpt_FtsY"/>
</dbReference>
<keyword evidence="7 10" id="KW-0675">Receptor</keyword>
<protein>
    <recommendedName>
        <fullName evidence="10">Signal recognition particle receptor FtsY</fullName>
        <shortName evidence="10">SRP receptor</shortName>
        <ecNumber evidence="10">3.6.5.4</ecNumber>
    </recommendedName>
</protein>
<dbReference type="Proteomes" id="UP000235659">
    <property type="component" value="Unassembled WGS sequence"/>
</dbReference>
<comment type="subunit">
    <text evidence="10">Part of the signal recognition particle protein translocation system, which is composed of SRP and FtsY. SRP is a ribonucleoprotein composed of Ffh and a 4.5S RNA molecule.</text>
</comment>
<dbReference type="CDD" id="cd17874">
    <property type="entry name" value="FtsY"/>
    <property type="match status" value="1"/>
</dbReference>
<evidence type="ECO:0000313" key="16">
    <source>
        <dbReference type="Proteomes" id="UP000494205"/>
    </source>
</evidence>
<evidence type="ECO:0000256" key="1">
    <source>
        <dbReference type="ARBA" id="ARBA00022475"/>
    </source>
</evidence>
<evidence type="ECO:0000256" key="7">
    <source>
        <dbReference type="ARBA" id="ARBA00023170"/>
    </source>
</evidence>
<dbReference type="GO" id="GO:0005886">
    <property type="term" value="C:plasma membrane"/>
    <property type="evidence" value="ECO:0007669"/>
    <property type="project" value="UniProtKB-SubCell"/>
</dbReference>
<dbReference type="InterPro" id="IPR013822">
    <property type="entry name" value="Signal_recog_particl_SRP54_hlx"/>
</dbReference>
<feature type="binding site" evidence="10">
    <location>
        <begin position="200"/>
        <end position="207"/>
    </location>
    <ligand>
        <name>GTP</name>
        <dbReference type="ChEBI" id="CHEBI:37565"/>
    </ligand>
</feature>
<name>A0A2N7WPJ2_9BURK</name>
<dbReference type="OrthoDB" id="9804720at2"/>
<evidence type="ECO:0000256" key="2">
    <source>
        <dbReference type="ARBA" id="ARBA00022490"/>
    </source>
</evidence>
<accession>A0A2N7WPJ2</accession>
<dbReference type="InterPro" id="IPR042101">
    <property type="entry name" value="SRP54_N_sf"/>
</dbReference>
<dbReference type="GO" id="GO:0005737">
    <property type="term" value="C:cytoplasm"/>
    <property type="evidence" value="ECO:0007669"/>
    <property type="project" value="UniProtKB-SubCell"/>
</dbReference>
<keyword evidence="5 10" id="KW-0342">GTP-binding</keyword>
<evidence type="ECO:0000256" key="6">
    <source>
        <dbReference type="ARBA" id="ARBA00023136"/>
    </source>
</evidence>
<dbReference type="GO" id="GO:0005525">
    <property type="term" value="F:GTP binding"/>
    <property type="evidence" value="ECO:0007669"/>
    <property type="project" value="UniProtKB-UniRule"/>
</dbReference>
<evidence type="ECO:0000256" key="5">
    <source>
        <dbReference type="ARBA" id="ARBA00023134"/>
    </source>
</evidence>
<feature type="binding site" evidence="10">
    <location>
        <begin position="345"/>
        <end position="348"/>
    </location>
    <ligand>
        <name>GTP</name>
        <dbReference type="ChEBI" id="CHEBI:37565"/>
    </ligand>
</feature>
<comment type="function">
    <text evidence="9 10">Involved in targeting and insertion of nascent membrane proteins into the cytoplasmic membrane. Acts as a receptor for the complex formed by the signal recognition particle (SRP) and the ribosome-nascent chain (RNC). Interaction with SRP-RNC leads to the transfer of the RNC complex to the Sec translocase for insertion into the membrane, the hydrolysis of GTP by both Ffh and FtsY, and the dissociation of the SRP-FtsY complex into the individual components.</text>
</comment>
<keyword evidence="15" id="KW-1185">Reference proteome</keyword>
<dbReference type="GO" id="GO:0005047">
    <property type="term" value="F:signal recognition particle binding"/>
    <property type="evidence" value="ECO:0007669"/>
    <property type="project" value="TreeGrafter"/>
</dbReference>
<dbReference type="Proteomes" id="UP000494205">
    <property type="component" value="Unassembled WGS sequence"/>
</dbReference>
<dbReference type="FunFam" id="1.20.120.140:FF:000002">
    <property type="entry name" value="Signal recognition particle receptor FtsY"/>
    <property type="match status" value="1"/>
</dbReference>
<dbReference type="HAMAP" id="MF_00920">
    <property type="entry name" value="FtsY"/>
    <property type="match status" value="1"/>
</dbReference>
<dbReference type="SMART" id="SM00382">
    <property type="entry name" value="AAA"/>
    <property type="match status" value="1"/>
</dbReference>
<dbReference type="PANTHER" id="PTHR43134">
    <property type="entry name" value="SIGNAL RECOGNITION PARTICLE RECEPTOR SUBUNIT ALPHA"/>
    <property type="match status" value="1"/>
</dbReference>
<dbReference type="GO" id="GO:0003924">
    <property type="term" value="F:GTPase activity"/>
    <property type="evidence" value="ECO:0007669"/>
    <property type="project" value="UniProtKB-UniRule"/>
</dbReference>
<keyword evidence="6 10" id="KW-0472">Membrane</keyword>
<evidence type="ECO:0000256" key="3">
    <source>
        <dbReference type="ARBA" id="ARBA00022741"/>
    </source>
</evidence>
<dbReference type="RefSeq" id="WP_102632036.1">
    <property type="nucleotide sequence ID" value="NZ_CADIJZ010000005.1"/>
</dbReference>
<evidence type="ECO:0000256" key="4">
    <source>
        <dbReference type="ARBA" id="ARBA00022801"/>
    </source>
</evidence>
<dbReference type="InterPro" id="IPR036225">
    <property type="entry name" value="SRP/SRP_N"/>
</dbReference>
<keyword evidence="1 10" id="KW-1003">Cell membrane</keyword>
<dbReference type="EC" id="3.6.5.4" evidence="10"/>
<dbReference type="SMART" id="SM00962">
    <property type="entry name" value="SRP54"/>
    <property type="match status" value="1"/>
</dbReference>
<comment type="similarity">
    <text evidence="10">Belongs to the GTP-binding SRP family. FtsY subfamily.</text>
</comment>
<evidence type="ECO:0000313" key="14">
    <source>
        <dbReference type="EMBL" id="PMS31333.1"/>
    </source>
</evidence>
<dbReference type="EMBL" id="PNXY01000006">
    <property type="protein sequence ID" value="PMS31333.1"/>
    <property type="molecule type" value="Genomic_DNA"/>
</dbReference>
<feature type="region of interest" description="Disordered" evidence="11">
    <location>
        <begin position="1"/>
        <end position="68"/>
    </location>
</feature>
<keyword evidence="4 10" id="KW-0378">Hydrolase</keyword>
<dbReference type="InterPro" id="IPR027417">
    <property type="entry name" value="P-loop_NTPase"/>
</dbReference>
<gene>
    <name evidence="13" type="primary">ftsY_1</name>
    <name evidence="10" type="synonym">ftsY</name>
    <name evidence="14" type="ORF">C0Z16_10190</name>
    <name evidence="13" type="ORF">LMG27174_01807</name>
</gene>
<organism evidence="13 16">
    <name type="scientific">Paraburkholderia rhynchosiae</name>
    <dbReference type="NCBI Taxonomy" id="487049"/>
    <lineage>
        <taxon>Bacteria</taxon>
        <taxon>Pseudomonadati</taxon>
        <taxon>Pseudomonadota</taxon>
        <taxon>Betaproteobacteria</taxon>
        <taxon>Burkholderiales</taxon>
        <taxon>Burkholderiaceae</taxon>
        <taxon>Paraburkholderia</taxon>
    </lineage>
</organism>
<dbReference type="InterPro" id="IPR003593">
    <property type="entry name" value="AAA+_ATPase"/>
</dbReference>
<dbReference type="EMBL" id="CADIJZ010000005">
    <property type="protein sequence ID" value="CAB3664207.1"/>
    <property type="molecule type" value="Genomic_DNA"/>
</dbReference>
<evidence type="ECO:0000256" key="8">
    <source>
        <dbReference type="ARBA" id="ARBA00048027"/>
    </source>
</evidence>
<dbReference type="SMART" id="SM00963">
    <property type="entry name" value="SRP54_N"/>
    <property type="match status" value="1"/>
</dbReference>
<dbReference type="InterPro" id="IPR000897">
    <property type="entry name" value="SRP54_GTPase_dom"/>
</dbReference>